<comment type="caution">
    <text evidence="1">The sequence shown here is derived from an EMBL/GenBank/DDBJ whole genome shotgun (WGS) entry which is preliminary data.</text>
</comment>
<sequence>MDEPNESFEDYILRMVEQGYIATDGQPLKCSFCDSSEMENRNEYYEESCIIEFQVFCKSCDKQVGLWAYGNWEL</sequence>
<keyword evidence="2" id="KW-1185">Reference proteome</keyword>
<evidence type="ECO:0000313" key="2">
    <source>
        <dbReference type="Proteomes" id="UP001618531"/>
    </source>
</evidence>
<dbReference type="EMBL" id="JBIYSL010000005">
    <property type="protein sequence ID" value="MFK0524801.1"/>
    <property type="molecule type" value="Genomic_DNA"/>
</dbReference>
<evidence type="ECO:0000313" key="1">
    <source>
        <dbReference type="EMBL" id="MFK0524801.1"/>
    </source>
</evidence>
<protein>
    <submittedName>
        <fullName evidence="1">Uncharacterized protein</fullName>
    </submittedName>
</protein>
<proteinExistence type="predicted"/>
<reference evidence="1 2" key="1">
    <citation type="submission" date="2024-11" db="EMBL/GenBank/DDBJ databases">
        <title>Identification and Characterization of a Novel Fosfomycin Bacillithiol Transferase FosB8 in Paenibacillus illinoisensis.</title>
        <authorList>
            <person name="Lu W."/>
        </authorList>
    </citation>
    <scope>NUCLEOTIDE SEQUENCE [LARGE SCALE GENOMIC DNA]</scope>
    <source>
        <strain evidence="1 2">WP77</strain>
    </source>
</reference>
<accession>A0ABW8HYR1</accession>
<dbReference type="RefSeq" id="WP_402877451.1">
    <property type="nucleotide sequence ID" value="NZ_JBIYSL010000005.1"/>
</dbReference>
<dbReference type="Proteomes" id="UP001618531">
    <property type="component" value="Unassembled WGS sequence"/>
</dbReference>
<gene>
    <name evidence="1" type="ORF">ACINKY_21610</name>
</gene>
<organism evidence="1 2">
    <name type="scientific">Paenibacillus illinoisensis</name>
    <dbReference type="NCBI Taxonomy" id="59845"/>
    <lineage>
        <taxon>Bacteria</taxon>
        <taxon>Bacillati</taxon>
        <taxon>Bacillota</taxon>
        <taxon>Bacilli</taxon>
        <taxon>Bacillales</taxon>
        <taxon>Paenibacillaceae</taxon>
        <taxon>Paenibacillus</taxon>
    </lineage>
</organism>
<name>A0ABW8HYR1_9BACL</name>